<keyword evidence="2" id="KW-1185">Reference proteome</keyword>
<protein>
    <submittedName>
        <fullName evidence="1">Uncharacterized protein</fullName>
    </submittedName>
</protein>
<dbReference type="Proteomes" id="UP001419268">
    <property type="component" value="Unassembled WGS sequence"/>
</dbReference>
<dbReference type="EMBL" id="JBBNAG010000006">
    <property type="protein sequence ID" value="KAK9125749.1"/>
    <property type="molecule type" value="Genomic_DNA"/>
</dbReference>
<evidence type="ECO:0000313" key="1">
    <source>
        <dbReference type="EMBL" id="KAK9125749.1"/>
    </source>
</evidence>
<name>A0AAP0J1J2_9MAGN</name>
<comment type="caution">
    <text evidence="1">The sequence shown here is derived from an EMBL/GenBank/DDBJ whole genome shotgun (WGS) entry which is preliminary data.</text>
</comment>
<evidence type="ECO:0000313" key="2">
    <source>
        <dbReference type="Proteomes" id="UP001419268"/>
    </source>
</evidence>
<sequence>MGPAPSGAITSIQSKLVSRLSKEVTSLRAKHREYEETQKKYEGTIARLLEFKRQTHQRAAFSAFFGDPRASSSHASPP</sequence>
<gene>
    <name evidence="1" type="ORF">Scep_014595</name>
</gene>
<organism evidence="1 2">
    <name type="scientific">Stephania cephalantha</name>
    <dbReference type="NCBI Taxonomy" id="152367"/>
    <lineage>
        <taxon>Eukaryota</taxon>
        <taxon>Viridiplantae</taxon>
        <taxon>Streptophyta</taxon>
        <taxon>Embryophyta</taxon>
        <taxon>Tracheophyta</taxon>
        <taxon>Spermatophyta</taxon>
        <taxon>Magnoliopsida</taxon>
        <taxon>Ranunculales</taxon>
        <taxon>Menispermaceae</taxon>
        <taxon>Menispermoideae</taxon>
        <taxon>Cissampelideae</taxon>
        <taxon>Stephania</taxon>
    </lineage>
</organism>
<proteinExistence type="predicted"/>
<dbReference type="AlphaFoldDB" id="A0AAP0J1J2"/>
<reference evidence="1 2" key="1">
    <citation type="submission" date="2024-01" db="EMBL/GenBank/DDBJ databases">
        <title>Genome assemblies of Stephania.</title>
        <authorList>
            <person name="Yang L."/>
        </authorList>
    </citation>
    <scope>NUCLEOTIDE SEQUENCE [LARGE SCALE GENOMIC DNA]</scope>
    <source>
        <strain evidence="1">JXDWG</strain>
        <tissue evidence="1">Leaf</tissue>
    </source>
</reference>
<accession>A0AAP0J1J2</accession>